<protein>
    <submittedName>
        <fullName evidence="1">Uncharacterized protein</fullName>
    </submittedName>
</protein>
<accession>A0ABN3LQB8</accession>
<name>A0ABN3LQB8_STRLO</name>
<gene>
    <name evidence="1" type="ORF">GCM10010276_29000</name>
</gene>
<proteinExistence type="predicted"/>
<dbReference type="Proteomes" id="UP001501777">
    <property type="component" value="Unassembled WGS sequence"/>
</dbReference>
<dbReference type="EMBL" id="BAAASG010000007">
    <property type="protein sequence ID" value="GAA2488462.1"/>
    <property type="molecule type" value="Genomic_DNA"/>
</dbReference>
<comment type="caution">
    <text evidence="1">The sequence shown here is derived from an EMBL/GenBank/DDBJ whole genome shotgun (WGS) entry which is preliminary data.</text>
</comment>
<organism evidence="1 2">
    <name type="scientific">Streptomyces longisporus</name>
    <dbReference type="NCBI Taxonomy" id="1948"/>
    <lineage>
        <taxon>Bacteria</taxon>
        <taxon>Bacillati</taxon>
        <taxon>Actinomycetota</taxon>
        <taxon>Actinomycetes</taxon>
        <taxon>Kitasatosporales</taxon>
        <taxon>Streptomycetaceae</taxon>
        <taxon>Streptomyces</taxon>
    </lineage>
</organism>
<dbReference type="RefSeq" id="WP_344400609.1">
    <property type="nucleotide sequence ID" value="NZ_BAAASG010000007.1"/>
</dbReference>
<reference evidence="1 2" key="1">
    <citation type="journal article" date="2019" name="Int. J. Syst. Evol. Microbiol.">
        <title>The Global Catalogue of Microorganisms (GCM) 10K type strain sequencing project: providing services to taxonomists for standard genome sequencing and annotation.</title>
        <authorList>
            <consortium name="The Broad Institute Genomics Platform"/>
            <consortium name="The Broad Institute Genome Sequencing Center for Infectious Disease"/>
            <person name="Wu L."/>
            <person name="Ma J."/>
        </authorList>
    </citation>
    <scope>NUCLEOTIDE SEQUENCE [LARGE SCALE GENOMIC DNA]</scope>
    <source>
        <strain evidence="1 2">JCM 4395</strain>
    </source>
</reference>
<sequence>MSRSHITGYVIGESLRPGAVFQPPGLRLRNVTRLDVSASAGPAQPGLWTLVEWETDSDDVSGLAQALAEALEPENGWYADFTVGDERVVVFAGKVFRYRRGDAAGRAEAIAYGRSVGTPEHQLDWEE</sequence>
<evidence type="ECO:0000313" key="2">
    <source>
        <dbReference type="Proteomes" id="UP001501777"/>
    </source>
</evidence>
<evidence type="ECO:0000313" key="1">
    <source>
        <dbReference type="EMBL" id="GAA2488462.1"/>
    </source>
</evidence>
<keyword evidence="2" id="KW-1185">Reference proteome</keyword>